<protein>
    <submittedName>
        <fullName evidence="1">Uncharacterized protein</fullName>
    </submittedName>
</protein>
<sequence>MKYMILATALISTAIFANDVYLIGGGFSKHFKSGNQNETHPSIGIQVDNMSVIYVQSNSIESKSIQLSYSDNLYESEYVDLGYRFGLASGYKKGTHFGENNVYSGTSFELGNSGIIPIVAAEFSFHTPIPNFDIVIDVIPTVAMFGFKYRIE</sequence>
<reference evidence="1 2" key="1">
    <citation type="journal article" date="2017" name="Sci. Rep.">
        <title>Characterization and diversity of phages infecting Aeromonas salmonicida subsp. salmonicida.</title>
        <authorList>
            <person name="Vincent A.T."/>
            <person name="Paquet V.E."/>
            <person name="Bernatchez A."/>
            <person name="Tremblay D.M."/>
            <person name="Moineau S."/>
            <person name="Charette S.J."/>
        </authorList>
    </citation>
    <scope>NUCLEOTIDE SEQUENCE [LARGE SCALE GENOMIC DNA]</scope>
</reference>
<organism evidence="1 2">
    <name type="scientific">Aeromonas phage 65.2</name>
    <dbReference type="NCBI Taxonomy" id="1932896"/>
    <lineage>
        <taxon>Viruses</taxon>
        <taxon>Duplodnaviria</taxon>
        <taxon>Heunggongvirae</taxon>
        <taxon>Uroviricota</taxon>
        <taxon>Caudoviricetes</taxon>
        <taxon>Pantevenvirales</taxon>
        <taxon>Straboviridae</taxon>
        <taxon>Emmerichvirinae</taxon>
        <taxon>Ishigurovirus</taxon>
        <taxon>Ishigurovirus osborne</taxon>
    </lineage>
</organism>
<accession>A0A219YC73</accession>
<dbReference type="EMBL" id="KY290955">
    <property type="protein sequence ID" value="APU01606.1"/>
    <property type="molecule type" value="Genomic_DNA"/>
</dbReference>
<proteinExistence type="predicted"/>
<name>A0A219YC73_9CAUD</name>
<dbReference type="Proteomes" id="UP000225215">
    <property type="component" value="Segment"/>
</dbReference>
<evidence type="ECO:0000313" key="1">
    <source>
        <dbReference type="EMBL" id="APU01606.1"/>
    </source>
</evidence>
<evidence type="ECO:0000313" key="2">
    <source>
        <dbReference type="Proteomes" id="UP000225215"/>
    </source>
</evidence>